<feature type="domain" description="HTH lacI-type" evidence="4">
    <location>
        <begin position="6"/>
        <end position="61"/>
    </location>
</feature>
<dbReference type="EMBL" id="SMZJ02000001">
    <property type="protein sequence ID" value="TWO34634.1"/>
    <property type="molecule type" value="Genomic_DNA"/>
</dbReference>
<dbReference type="SUPFAM" id="SSF47413">
    <property type="entry name" value="lambda repressor-like DNA-binding domains"/>
    <property type="match status" value="1"/>
</dbReference>
<dbReference type="PANTHER" id="PTHR30146">
    <property type="entry name" value="LACI-RELATED TRANSCRIPTIONAL REPRESSOR"/>
    <property type="match status" value="1"/>
</dbReference>
<protein>
    <submittedName>
        <fullName evidence="5">LacI family transcriptional regulator</fullName>
    </submittedName>
</protein>
<comment type="caution">
    <text evidence="5">The sequence shown here is derived from an EMBL/GenBank/DDBJ whole genome shotgun (WGS) entry which is preliminary data.</text>
</comment>
<dbReference type="SUPFAM" id="SSF53822">
    <property type="entry name" value="Periplasmic binding protein-like I"/>
    <property type="match status" value="1"/>
</dbReference>
<dbReference type="InterPro" id="IPR000843">
    <property type="entry name" value="HTH_LacI"/>
</dbReference>
<evidence type="ECO:0000259" key="4">
    <source>
        <dbReference type="PROSITE" id="PS50932"/>
    </source>
</evidence>
<gene>
    <name evidence="5" type="ORF">E1J38_001905</name>
</gene>
<dbReference type="Gene3D" id="1.10.260.40">
    <property type="entry name" value="lambda repressor-like DNA-binding domains"/>
    <property type="match status" value="1"/>
</dbReference>
<dbReference type="RefSeq" id="WP_133354436.1">
    <property type="nucleotide sequence ID" value="NZ_SMZJ02000001.1"/>
</dbReference>
<dbReference type="OrthoDB" id="9768806at2"/>
<reference evidence="5 6" key="1">
    <citation type="submission" date="2019-07" db="EMBL/GenBank/DDBJ databases">
        <title>Seonamhaeicola sp. W255 draft genome.</title>
        <authorList>
            <person name="Zhang X.-Y."/>
            <person name="Zhang R."/>
            <person name="Zhong Y.-L."/>
            <person name="Du Z.-J."/>
        </authorList>
    </citation>
    <scope>NUCLEOTIDE SEQUENCE [LARGE SCALE GENOMIC DNA]</scope>
    <source>
        <strain evidence="5 6">W255</strain>
    </source>
</reference>
<evidence type="ECO:0000313" key="5">
    <source>
        <dbReference type="EMBL" id="TWO34634.1"/>
    </source>
</evidence>
<dbReference type="PANTHER" id="PTHR30146:SF109">
    <property type="entry name" value="HTH-TYPE TRANSCRIPTIONAL REGULATOR GALS"/>
    <property type="match status" value="1"/>
</dbReference>
<dbReference type="InterPro" id="IPR046335">
    <property type="entry name" value="LacI/GalR-like_sensor"/>
</dbReference>
<organism evidence="5 6">
    <name type="scientific">Seonamhaeicola sediminis</name>
    <dbReference type="NCBI Taxonomy" id="2528206"/>
    <lineage>
        <taxon>Bacteria</taxon>
        <taxon>Pseudomonadati</taxon>
        <taxon>Bacteroidota</taxon>
        <taxon>Flavobacteriia</taxon>
        <taxon>Flavobacteriales</taxon>
        <taxon>Flavobacteriaceae</taxon>
    </lineage>
</organism>
<dbReference type="InterPro" id="IPR010982">
    <property type="entry name" value="Lambda_DNA-bd_dom_sf"/>
</dbReference>
<dbReference type="PROSITE" id="PS50932">
    <property type="entry name" value="HTH_LACI_2"/>
    <property type="match status" value="1"/>
</dbReference>
<dbReference type="GO" id="GO:0000976">
    <property type="term" value="F:transcription cis-regulatory region binding"/>
    <property type="evidence" value="ECO:0007669"/>
    <property type="project" value="TreeGrafter"/>
</dbReference>
<dbReference type="AlphaFoldDB" id="A0A562YI43"/>
<accession>A0A562YI43</accession>
<dbReference type="Gene3D" id="3.40.50.2300">
    <property type="match status" value="2"/>
</dbReference>
<dbReference type="SMART" id="SM00354">
    <property type="entry name" value="HTH_LACI"/>
    <property type="match status" value="1"/>
</dbReference>
<dbReference type="CDD" id="cd19977">
    <property type="entry name" value="PBP1_EndR-like"/>
    <property type="match status" value="1"/>
</dbReference>
<keyword evidence="2" id="KW-0238">DNA-binding</keyword>
<evidence type="ECO:0000256" key="2">
    <source>
        <dbReference type="ARBA" id="ARBA00023125"/>
    </source>
</evidence>
<keyword evidence="6" id="KW-1185">Reference proteome</keyword>
<dbReference type="Proteomes" id="UP000295814">
    <property type="component" value="Unassembled WGS sequence"/>
</dbReference>
<evidence type="ECO:0000256" key="3">
    <source>
        <dbReference type="ARBA" id="ARBA00023163"/>
    </source>
</evidence>
<sequence>MKKLYLKDVAKELNVSKTAVSLVLNGKGDENKISQETQQKIISFVKEHNYIPNQLARGLSRGKSETIGLIIPNISDTFYSKVAGVIERKAKEKGYTVLFSSSYEDPKTEGELIQSMLNRQVDGLIIASTQKNKKEIEFLKKEKFPFVLFDRFYPEHDTDYVIVDNFYGTKKVTEHLLGLGRKHIGFVTLKPGLEPIAQRLQGYHNALQGHNIVANHDYVKEIKREEYFSEVEEALKDLVLCKQPVDAIVFSTHYLASQGLRVLKKLKVKVPDDVAIVSFDELSAFDIVEPPVTAVVQPVKEIGCSAIEILLSKIAGEVQTKFQTKVLKTKLEIRGSCGNK</sequence>
<dbReference type="InterPro" id="IPR028082">
    <property type="entry name" value="Peripla_BP_I"/>
</dbReference>
<evidence type="ECO:0000256" key="1">
    <source>
        <dbReference type="ARBA" id="ARBA00023015"/>
    </source>
</evidence>
<dbReference type="Pfam" id="PF00356">
    <property type="entry name" value="LacI"/>
    <property type="match status" value="1"/>
</dbReference>
<dbReference type="Pfam" id="PF13377">
    <property type="entry name" value="Peripla_BP_3"/>
    <property type="match status" value="1"/>
</dbReference>
<dbReference type="GO" id="GO:0003700">
    <property type="term" value="F:DNA-binding transcription factor activity"/>
    <property type="evidence" value="ECO:0007669"/>
    <property type="project" value="TreeGrafter"/>
</dbReference>
<proteinExistence type="predicted"/>
<keyword evidence="1" id="KW-0805">Transcription regulation</keyword>
<evidence type="ECO:0000313" key="6">
    <source>
        <dbReference type="Proteomes" id="UP000295814"/>
    </source>
</evidence>
<dbReference type="CDD" id="cd01392">
    <property type="entry name" value="HTH_LacI"/>
    <property type="match status" value="1"/>
</dbReference>
<keyword evidence="3" id="KW-0804">Transcription</keyword>
<name>A0A562YI43_9FLAO</name>